<dbReference type="AlphaFoldDB" id="A0A1M4VQ61"/>
<keyword evidence="2" id="KW-0732">Signal</keyword>
<evidence type="ECO:0000313" key="5">
    <source>
        <dbReference type="Proteomes" id="UP000184170"/>
    </source>
</evidence>
<sequence>MYSIKKFSLYLPLATLLLSAPFIHAGELQALREKNWNHGSEDCEINRDPPIEIYQHDPDTFILRQNRCLNHEAPFIYALFGEEILFLQDTGATADAEQFPLYETVRSLIERRKAAGRGEPQELLVTHSHGHRDHKAADGQFLDKPGVTLVAAELGAVREYFALSDWPNGSSQLDLGGRELTILPTPGHHAQSIAVYDSHTEWLLTGDTFYPGRLYIDDWDAYRASIERLLNFCQDNPVAALLGTHIEMSSTPGRDYSRGSSFQPDEAPLPLAVADLQLLHNELQALGTEPKRKVLDNFIIQPKTRFERFLGWGLKKLGL</sequence>
<dbReference type="InterPro" id="IPR050855">
    <property type="entry name" value="NDM-1-like"/>
</dbReference>
<feature type="signal peptide" evidence="2">
    <location>
        <begin position="1"/>
        <end position="25"/>
    </location>
</feature>
<dbReference type="Pfam" id="PF00753">
    <property type="entry name" value="Lactamase_B"/>
    <property type="match status" value="1"/>
</dbReference>
<evidence type="ECO:0000259" key="3">
    <source>
        <dbReference type="SMART" id="SM00849"/>
    </source>
</evidence>
<dbReference type="SUPFAM" id="SSF56281">
    <property type="entry name" value="Metallo-hydrolase/oxidoreductase"/>
    <property type="match status" value="1"/>
</dbReference>
<dbReference type="GO" id="GO:0017001">
    <property type="term" value="P:antibiotic catabolic process"/>
    <property type="evidence" value="ECO:0007669"/>
    <property type="project" value="UniProtKB-ARBA"/>
</dbReference>
<dbReference type="STRING" id="494016.SAMN04487965_0486"/>
<name>A0A1M4VQ61_9GAMM</name>
<gene>
    <name evidence="4" type="ORF">SAMN04487965_0486</name>
</gene>
<dbReference type="InterPro" id="IPR036866">
    <property type="entry name" value="RibonucZ/Hydroxyglut_hydro"/>
</dbReference>
<protein>
    <submittedName>
        <fullName evidence="4">Metallo-beta-lactamase superfamily protein</fullName>
    </submittedName>
</protein>
<dbReference type="InterPro" id="IPR001279">
    <property type="entry name" value="Metallo-B-lactamas"/>
</dbReference>
<accession>A0A1M4VQ61</accession>
<evidence type="ECO:0000313" key="4">
    <source>
        <dbReference type="EMBL" id="SHE71194.1"/>
    </source>
</evidence>
<feature type="domain" description="Metallo-beta-lactamase" evidence="3">
    <location>
        <begin position="73"/>
        <end position="245"/>
    </location>
</feature>
<dbReference type="Gene3D" id="3.60.15.10">
    <property type="entry name" value="Ribonuclease Z/Hydroxyacylglutathione hydrolase-like"/>
    <property type="match status" value="1"/>
</dbReference>
<dbReference type="RefSeq" id="WP_073271086.1">
    <property type="nucleotide sequence ID" value="NZ_FQVA01000001.1"/>
</dbReference>
<organism evidence="4 5">
    <name type="scientific">Microbulbifer donghaiensis</name>
    <dbReference type="NCBI Taxonomy" id="494016"/>
    <lineage>
        <taxon>Bacteria</taxon>
        <taxon>Pseudomonadati</taxon>
        <taxon>Pseudomonadota</taxon>
        <taxon>Gammaproteobacteria</taxon>
        <taxon>Cellvibrionales</taxon>
        <taxon>Microbulbiferaceae</taxon>
        <taxon>Microbulbifer</taxon>
    </lineage>
</organism>
<reference evidence="5" key="1">
    <citation type="submission" date="2016-11" db="EMBL/GenBank/DDBJ databases">
        <authorList>
            <person name="Varghese N."/>
            <person name="Submissions S."/>
        </authorList>
    </citation>
    <scope>NUCLEOTIDE SEQUENCE [LARGE SCALE GENOMIC DNA]</scope>
    <source>
        <strain evidence="5">CGMCC 1.7063</strain>
    </source>
</reference>
<dbReference type="PANTHER" id="PTHR42951:SF4">
    <property type="entry name" value="ACYL-COENZYME A THIOESTERASE MBLAC2"/>
    <property type="match status" value="1"/>
</dbReference>
<feature type="chain" id="PRO_5012454471" evidence="2">
    <location>
        <begin position="26"/>
        <end position="319"/>
    </location>
</feature>
<dbReference type="OrthoDB" id="7253658at2"/>
<dbReference type="Proteomes" id="UP000184170">
    <property type="component" value="Unassembled WGS sequence"/>
</dbReference>
<evidence type="ECO:0000256" key="1">
    <source>
        <dbReference type="ARBA" id="ARBA00005250"/>
    </source>
</evidence>
<dbReference type="PANTHER" id="PTHR42951">
    <property type="entry name" value="METALLO-BETA-LACTAMASE DOMAIN-CONTAINING"/>
    <property type="match status" value="1"/>
</dbReference>
<keyword evidence="5" id="KW-1185">Reference proteome</keyword>
<comment type="similarity">
    <text evidence="1">Belongs to the metallo-beta-lactamase superfamily. Class-B beta-lactamase family.</text>
</comment>
<proteinExistence type="inferred from homology"/>
<dbReference type="EMBL" id="FQVA01000001">
    <property type="protein sequence ID" value="SHE71194.1"/>
    <property type="molecule type" value="Genomic_DNA"/>
</dbReference>
<dbReference type="SMART" id="SM00849">
    <property type="entry name" value="Lactamase_B"/>
    <property type="match status" value="1"/>
</dbReference>
<evidence type="ECO:0000256" key="2">
    <source>
        <dbReference type="SAM" id="SignalP"/>
    </source>
</evidence>